<dbReference type="GO" id="GO:0006694">
    <property type="term" value="P:steroid biosynthetic process"/>
    <property type="evidence" value="ECO:0007669"/>
    <property type="project" value="InterPro"/>
</dbReference>
<gene>
    <name evidence="4" type="ORF">K504DRAFT_405662</name>
</gene>
<accession>A0A6G1KD47</accession>
<comment type="similarity">
    <text evidence="1">Belongs to the 3-beta-HSD family.</text>
</comment>
<sequence length="351" mass="38104">MAPTRILVTGGCGFLGSEIVRSLISTNDYDITAVDINPPSLGTSSFAQVRYVRANVLDPEELQKVFNQAKPVVVVHTVGVYHVGAARYGEKGQETVFEINVTGTRNVIEAATSCEAKALVFTSSVTVLLDQMWEDFLNADETWPTGRATTAYGQSKTAAEDLVLAANKTDFATCSLRSAPIFGPNDPACMSIFHRCIERGETPFIIGSGTNLCDFVYVSNVADAHVLAVRNLLKSGTAAGEAFFITNGEPITARDFCIAIWKEFGHVPSFQVRIPKALAWWLGLGAEWASWATGTQGSLSRGVVWDATATRYVSIAKARRVLGYDPRVSLPEALKISCKHFQRQLDGRSKS</sequence>
<organism evidence="4 5">
    <name type="scientific">Pleomassaria siparia CBS 279.74</name>
    <dbReference type="NCBI Taxonomy" id="1314801"/>
    <lineage>
        <taxon>Eukaryota</taxon>
        <taxon>Fungi</taxon>
        <taxon>Dikarya</taxon>
        <taxon>Ascomycota</taxon>
        <taxon>Pezizomycotina</taxon>
        <taxon>Dothideomycetes</taxon>
        <taxon>Pleosporomycetidae</taxon>
        <taxon>Pleosporales</taxon>
        <taxon>Pleomassariaceae</taxon>
        <taxon>Pleomassaria</taxon>
    </lineage>
</organism>
<dbReference type="SUPFAM" id="SSF51735">
    <property type="entry name" value="NAD(P)-binding Rossmann-fold domains"/>
    <property type="match status" value="1"/>
</dbReference>
<dbReference type="Gene3D" id="3.40.50.720">
    <property type="entry name" value="NAD(P)-binding Rossmann-like Domain"/>
    <property type="match status" value="1"/>
</dbReference>
<name>A0A6G1KD47_9PLEO</name>
<protein>
    <submittedName>
        <fullName evidence="4">C-3 sterol dehydrogenase/C-4 decarboxylase-like protein</fullName>
    </submittedName>
</protein>
<evidence type="ECO:0000256" key="2">
    <source>
        <dbReference type="ARBA" id="ARBA00023002"/>
    </source>
</evidence>
<dbReference type="GO" id="GO:0016616">
    <property type="term" value="F:oxidoreductase activity, acting on the CH-OH group of donors, NAD or NADP as acceptor"/>
    <property type="evidence" value="ECO:0007669"/>
    <property type="project" value="InterPro"/>
</dbReference>
<dbReference type="Pfam" id="PF01073">
    <property type="entry name" value="3Beta_HSD"/>
    <property type="match status" value="1"/>
</dbReference>
<evidence type="ECO:0000256" key="1">
    <source>
        <dbReference type="ARBA" id="ARBA00009219"/>
    </source>
</evidence>
<keyword evidence="2" id="KW-0560">Oxidoreductase</keyword>
<dbReference type="AlphaFoldDB" id="A0A6G1KD47"/>
<dbReference type="Proteomes" id="UP000799428">
    <property type="component" value="Unassembled WGS sequence"/>
</dbReference>
<dbReference type="OrthoDB" id="331544at2759"/>
<feature type="domain" description="3-beta hydroxysteroid dehydrogenase/isomerase" evidence="3">
    <location>
        <begin position="7"/>
        <end position="269"/>
    </location>
</feature>
<dbReference type="PANTHER" id="PTHR43245">
    <property type="entry name" value="BIFUNCTIONAL POLYMYXIN RESISTANCE PROTEIN ARNA"/>
    <property type="match status" value="1"/>
</dbReference>
<proteinExistence type="inferred from homology"/>
<keyword evidence="5" id="KW-1185">Reference proteome</keyword>
<evidence type="ECO:0000313" key="5">
    <source>
        <dbReference type="Proteomes" id="UP000799428"/>
    </source>
</evidence>
<dbReference type="InterPro" id="IPR050177">
    <property type="entry name" value="Lipid_A_modif_metabolic_enz"/>
</dbReference>
<evidence type="ECO:0000259" key="3">
    <source>
        <dbReference type="Pfam" id="PF01073"/>
    </source>
</evidence>
<dbReference type="PANTHER" id="PTHR43245:SF51">
    <property type="entry name" value="SHORT CHAIN DEHYDROGENASE_REDUCTASE FAMILY 42E, MEMBER 2"/>
    <property type="match status" value="1"/>
</dbReference>
<dbReference type="InterPro" id="IPR036291">
    <property type="entry name" value="NAD(P)-bd_dom_sf"/>
</dbReference>
<evidence type="ECO:0000313" key="4">
    <source>
        <dbReference type="EMBL" id="KAF2710465.1"/>
    </source>
</evidence>
<reference evidence="4" key="1">
    <citation type="journal article" date="2020" name="Stud. Mycol.">
        <title>101 Dothideomycetes genomes: a test case for predicting lifestyles and emergence of pathogens.</title>
        <authorList>
            <person name="Haridas S."/>
            <person name="Albert R."/>
            <person name="Binder M."/>
            <person name="Bloem J."/>
            <person name="Labutti K."/>
            <person name="Salamov A."/>
            <person name="Andreopoulos B."/>
            <person name="Baker S."/>
            <person name="Barry K."/>
            <person name="Bills G."/>
            <person name="Bluhm B."/>
            <person name="Cannon C."/>
            <person name="Castanera R."/>
            <person name="Culley D."/>
            <person name="Daum C."/>
            <person name="Ezra D."/>
            <person name="Gonzalez J."/>
            <person name="Henrissat B."/>
            <person name="Kuo A."/>
            <person name="Liang C."/>
            <person name="Lipzen A."/>
            <person name="Lutzoni F."/>
            <person name="Magnuson J."/>
            <person name="Mondo S."/>
            <person name="Nolan M."/>
            <person name="Ohm R."/>
            <person name="Pangilinan J."/>
            <person name="Park H.-J."/>
            <person name="Ramirez L."/>
            <person name="Alfaro M."/>
            <person name="Sun H."/>
            <person name="Tritt A."/>
            <person name="Yoshinaga Y."/>
            <person name="Zwiers L.-H."/>
            <person name="Turgeon B."/>
            <person name="Goodwin S."/>
            <person name="Spatafora J."/>
            <person name="Crous P."/>
            <person name="Grigoriev I."/>
        </authorList>
    </citation>
    <scope>NUCLEOTIDE SEQUENCE</scope>
    <source>
        <strain evidence="4">CBS 279.74</strain>
    </source>
</reference>
<dbReference type="EMBL" id="MU005769">
    <property type="protein sequence ID" value="KAF2710465.1"/>
    <property type="molecule type" value="Genomic_DNA"/>
</dbReference>
<dbReference type="InterPro" id="IPR002225">
    <property type="entry name" value="3Beta_OHSteriod_DH/Estase"/>
</dbReference>